<name>A0A1E5QHT1_9CYAN</name>
<evidence type="ECO:0000256" key="1">
    <source>
        <dbReference type="ARBA" id="ARBA00011975"/>
    </source>
</evidence>
<dbReference type="InterPro" id="IPR001525">
    <property type="entry name" value="C5_MeTfrase"/>
</dbReference>
<dbReference type="Gene3D" id="3.90.120.10">
    <property type="entry name" value="DNA Methylase, subunit A, domain 2"/>
    <property type="match status" value="1"/>
</dbReference>
<keyword evidence="4 6" id="KW-0949">S-adenosyl-L-methionine</keyword>
<dbReference type="GO" id="GO:0003677">
    <property type="term" value="F:DNA binding"/>
    <property type="evidence" value="ECO:0007669"/>
    <property type="project" value="TreeGrafter"/>
</dbReference>
<dbReference type="EC" id="2.1.1.37" evidence="1"/>
<accession>A0A1E5QHT1</accession>
<keyword evidence="5" id="KW-0680">Restriction system</keyword>
<keyword evidence="2 6" id="KW-0489">Methyltransferase</keyword>
<dbReference type="SUPFAM" id="SSF53335">
    <property type="entry name" value="S-adenosyl-L-methionine-dependent methyltransferases"/>
    <property type="match status" value="1"/>
</dbReference>
<dbReference type="EMBL" id="MJGC01000070">
    <property type="protein sequence ID" value="OEJ74178.1"/>
    <property type="molecule type" value="Genomic_DNA"/>
</dbReference>
<dbReference type="GO" id="GO:0044027">
    <property type="term" value="P:negative regulation of gene expression via chromosomal CpG island methylation"/>
    <property type="evidence" value="ECO:0007669"/>
    <property type="project" value="TreeGrafter"/>
</dbReference>
<gene>
    <name evidence="8" type="ORF">BH720_15765</name>
</gene>
<comment type="similarity">
    <text evidence="6 7">Belongs to the class I-like SAM-binding methyltransferase superfamily. C5-methyltransferase family.</text>
</comment>
<dbReference type="GO" id="GO:0009307">
    <property type="term" value="P:DNA restriction-modification system"/>
    <property type="evidence" value="ECO:0007669"/>
    <property type="project" value="UniProtKB-KW"/>
</dbReference>
<dbReference type="InterPro" id="IPR031303">
    <property type="entry name" value="C5_meth_CS"/>
</dbReference>
<dbReference type="GO" id="GO:0032259">
    <property type="term" value="P:methylation"/>
    <property type="evidence" value="ECO:0007669"/>
    <property type="project" value="UniProtKB-KW"/>
</dbReference>
<dbReference type="STRING" id="1781255.BH720_15765"/>
<dbReference type="PROSITE" id="PS51679">
    <property type="entry name" value="SAM_MT_C5"/>
    <property type="match status" value="1"/>
</dbReference>
<dbReference type="PRINTS" id="PR00105">
    <property type="entry name" value="C5METTRFRASE"/>
</dbReference>
<proteinExistence type="inferred from homology"/>
<dbReference type="RefSeq" id="WP_069968181.1">
    <property type="nucleotide sequence ID" value="NZ_CM124774.1"/>
</dbReference>
<evidence type="ECO:0000256" key="6">
    <source>
        <dbReference type="PROSITE-ProRule" id="PRU01016"/>
    </source>
</evidence>
<dbReference type="PANTHER" id="PTHR10629:SF52">
    <property type="entry name" value="DNA (CYTOSINE-5)-METHYLTRANSFERASE 1"/>
    <property type="match status" value="1"/>
</dbReference>
<dbReference type="CDD" id="cd00315">
    <property type="entry name" value="Cyt_C5_DNA_methylase"/>
    <property type="match status" value="1"/>
</dbReference>
<dbReference type="REBASE" id="172439">
    <property type="entry name" value="M.DspB1220ORF15765P"/>
</dbReference>
<dbReference type="Gene3D" id="3.40.50.150">
    <property type="entry name" value="Vaccinia Virus protein VP39"/>
    <property type="match status" value="1"/>
</dbReference>
<reference evidence="8" key="1">
    <citation type="submission" date="2016-09" db="EMBL/GenBank/DDBJ databases">
        <title>Draft genome of thermotolerant cyanobacterium Desertifilum sp. strain IPPAS B-1220.</title>
        <authorList>
            <person name="Sinetova M.A."/>
            <person name="Bolakhan K."/>
            <person name="Zayadan B.K."/>
            <person name="Mironov K.S."/>
            <person name="Ustinova V."/>
            <person name="Kupriyanova E.V."/>
            <person name="Sidorov R.A."/>
            <person name="Skrypnik A.N."/>
            <person name="Gogoleva N.E."/>
            <person name="Gogolev Y.V."/>
            <person name="Los D.A."/>
        </authorList>
    </citation>
    <scope>NUCLEOTIDE SEQUENCE [LARGE SCALE GENOMIC DNA]</scope>
    <source>
        <strain evidence="8">IPPAS B-1220</strain>
    </source>
</reference>
<organism evidence="8">
    <name type="scientific">Desertifilum tharense IPPAS B-1220</name>
    <dbReference type="NCBI Taxonomy" id="1781255"/>
    <lineage>
        <taxon>Bacteria</taxon>
        <taxon>Bacillati</taxon>
        <taxon>Cyanobacteriota</taxon>
        <taxon>Cyanophyceae</taxon>
        <taxon>Desertifilales</taxon>
        <taxon>Desertifilaceae</taxon>
        <taxon>Desertifilum</taxon>
    </lineage>
</organism>
<dbReference type="PROSITE" id="PS00095">
    <property type="entry name" value="C5_MTASE_2"/>
    <property type="match status" value="1"/>
</dbReference>
<dbReference type="InterPro" id="IPR050390">
    <property type="entry name" value="C5-Methyltransferase"/>
</dbReference>
<sequence>MNQPVISLFAGCGGLDLGFSQAGFDVIWANEFDREIWQTYEANHPQTFLDKRSIRDIPSEEIPDCIGIIGGPPCQSWSEAGSQRGIEDERGQLFLEYVRVLRDKQPLFFLAENVSGLLHQKHRQALNNIIAAFEEAGYWVTYKLLNAVDYQVPQDRKRVILVGYHMQLNQRFDFTHLIPHSQPLTLKDAIWDLRETAIPAIDKCKTNGNTCQIPNHEYMTGGFSSIYMSRNRVRSWDEPSFTIQAGGRHAPIHPQANKMIYFDKDKFIFDPNSPLPYRRLSVRECARIQTFPDNFIFDYKNLNAGYKMIGNAVPVRLSYELATTILRNLLNASEKTVLQTEIMGLPLSLR</sequence>
<evidence type="ECO:0000256" key="7">
    <source>
        <dbReference type="RuleBase" id="RU000416"/>
    </source>
</evidence>
<protein>
    <recommendedName>
        <fullName evidence="1">DNA (cytosine-5-)-methyltransferase</fullName>
        <ecNumber evidence="1">2.1.1.37</ecNumber>
    </recommendedName>
</protein>
<dbReference type="NCBIfam" id="TIGR00675">
    <property type="entry name" value="dcm"/>
    <property type="match status" value="1"/>
</dbReference>
<dbReference type="OrthoDB" id="451520at2"/>
<comment type="caution">
    <text evidence="8">The sequence shown here is derived from an EMBL/GenBank/DDBJ whole genome shotgun (WGS) entry which is preliminary data.</text>
</comment>
<evidence type="ECO:0000256" key="4">
    <source>
        <dbReference type="ARBA" id="ARBA00022691"/>
    </source>
</evidence>
<dbReference type="Pfam" id="PF00145">
    <property type="entry name" value="DNA_methylase"/>
    <property type="match status" value="1"/>
</dbReference>
<dbReference type="PANTHER" id="PTHR10629">
    <property type="entry name" value="CYTOSINE-SPECIFIC METHYLTRANSFERASE"/>
    <property type="match status" value="1"/>
</dbReference>
<evidence type="ECO:0000313" key="8">
    <source>
        <dbReference type="EMBL" id="OEJ74178.1"/>
    </source>
</evidence>
<dbReference type="InterPro" id="IPR029063">
    <property type="entry name" value="SAM-dependent_MTases_sf"/>
</dbReference>
<evidence type="ECO:0000256" key="3">
    <source>
        <dbReference type="ARBA" id="ARBA00022679"/>
    </source>
</evidence>
<evidence type="ECO:0000256" key="5">
    <source>
        <dbReference type="ARBA" id="ARBA00022747"/>
    </source>
</evidence>
<dbReference type="AlphaFoldDB" id="A0A1E5QHT1"/>
<feature type="active site" evidence="6">
    <location>
        <position position="74"/>
    </location>
</feature>
<dbReference type="GO" id="GO:0003886">
    <property type="term" value="F:DNA (cytosine-5-)-methyltransferase activity"/>
    <property type="evidence" value="ECO:0007669"/>
    <property type="project" value="UniProtKB-EC"/>
</dbReference>
<keyword evidence="3 6" id="KW-0808">Transferase</keyword>
<evidence type="ECO:0000256" key="2">
    <source>
        <dbReference type="ARBA" id="ARBA00022603"/>
    </source>
</evidence>